<gene>
    <name evidence="2" type="ORF">K469DRAFT_683334</name>
</gene>
<proteinExistence type="predicted"/>
<dbReference type="GO" id="GO:0006508">
    <property type="term" value="P:proteolysis"/>
    <property type="evidence" value="ECO:0007669"/>
    <property type="project" value="InterPro"/>
</dbReference>
<reference evidence="2" key="1">
    <citation type="journal article" date="2020" name="Stud. Mycol.">
        <title>101 Dothideomycetes genomes: a test case for predicting lifestyles and emergence of pathogens.</title>
        <authorList>
            <person name="Haridas S."/>
            <person name="Albert R."/>
            <person name="Binder M."/>
            <person name="Bloem J."/>
            <person name="Labutti K."/>
            <person name="Salamov A."/>
            <person name="Andreopoulos B."/>
            <person name="Baker S."/>
            <person name="Barry K."/>
            <person name="Bills G."/>
            <person name="Bluhm B."/>
            <person name="Cannon C."/>
            <person name="Castanera R."/>
            <person name="Culley D."/>
            <person name="Daum C."/>
            <person name="Ezra D."/>
            <person name="Gonzalez J."/>
            <person name="Henrissat B."/>
            <person name="Kuo A."/>
            <person name="Liang C."/>
            <person name="Lipzen A."/>
            <person name="Lutzoni F."/>
            <person name="Magnuson J."/>
            <person name="Mondo S."/>
            <person name="Nolan M."/>
            <person name="Ohm R."/>
            <person name="Pangilinan J."/>
            <person name="Park H.-J."/>
            <person name="Ramirez L."/>
            <person name="Alfaro M."/>
            <person name="Sun H."/>
            <person name="Tritt A."/>
            <person name="Yoshinaga Y."/>
            <person name="Zwiers L.-H."/>
            <person name="Turgeon B."/>
            <person name="Goodwin S."/>
            <person name="Spatafora J."/>
            <person name="Crous P."/>
            <person name="Grigoriev I."/>
        </authorList>
    </citation>
    <scope>NUCLEOTIDE SEQUENCE</scope>
    <source>
        <strain evidence="2">CBS 207.26</strain>
    </source>
</reference>
<evidence type="ECO:0000256" key="1">
    <source>
        <dbReference type="SAM" id="MobiDB-lite"/>
    </source>
</evidence>
<accession>A0A6A6D907</accession>
<feature type="compositionally biased region" description="Basic and acidic residues" evidence="1">
    <location>
        <begin position="498"/>
        <end position="507"/>
    </location>
</feature>
<dbReference type="Proteomes" id="UP000800200">
    <property type="component" value="Unassembled WGS sequence"/>
</dbReference>
<name>A0A6A6D907_9PEZI</name>
<feature type="region of interest" description="Disordered" evidence="1">
    <location>
        <begin position="485"/>
        <end position="512"/>
    </location>
</feature>
<evidence type="ECO:0008006" key="4">
    <source>
        <dbReference type="Google" id="ProtNLM"/>
    </source>
</evidence>
<evidence type="ECO:0000313" key="2">
    <source>
        <dbReference type="EMBL" id="KAF2175961.1"/>
    </source>
</evidence>
<evidence type="ECO:0000313" key="3">
    <source>
        <dbReference type="Proteomes" id="UP000800200"/>
    </source>
</evidence>
<dbReference type="CDD" id="cd00306">
    <property type="entry name" value="Peptidases_S8_S53"/>
    <property type="match status" value="1"/>
</dbReference>
<dbReference type="InterPro" id="IPR036852">
    <property type="entry name" value="Peptidase_S8/S53_dom_sf"/>
</dbReference>
<dbReference type="EMBL" id="ML994719">
    <property type="protein sequence ID" value="KAF2175961.1"/>
    <property type="molecule type" value="Genomic_DNA"/>
</dbReference>
<dbReference type="OrthoDB" id="206201at2759"/>
<organism evidence="2 3">
    <name type="scientific">Zopfia rhizophila CBS 207.26</name>
    <dbReference type="NCBI Taxonomy" id="1314779"/>
    <lineage>
        <taxon>Eukaryota</taxon>
        <taxon>Fungi</taxon>
        <taxon>Dikarya</taxon>
        <taxon>Ascomycota</taxon>
        <taxon>Pezizomycotina</taxon>
        <taxon>Dothideomycetes</taxon>
        <taxon>Dothideomycetes incertae sedis</taxon>
        <taxon>Zopfiaceae</taxon>
        <taxon>Zopfia</taxon>
    </lineage>
</organism>
<dbReference type="AlphaFoldDB" id="A0A6A6D907"/>
<protein>
    <recommendedName>
        <fullName evidence="4">Peptidase S8/S53 domain-containing protein</fullName>
    </recommendedName>
</protein>
<dbReference type="Gene3D" id="3.40.50.200">
    <property type="entry name" value="Peptidase S8/S53 domain"/>
    <property type="match status" value="1"/>
</dbReference>
<dbReference type="GO" id="GO:0004252">
    <property type="term" value="F:serine-type endopeptidase activity"/>
    <property type="evidence" value="ECO:0007669"/>
    <property type="project" value="InterPro"/>
</dbReference>
<keyword evidence="3" id="KW-1185">Reference proteome</keyword>
<sequence length="531" mass="58957">MYQPNLEQQVLAVASDASQEPYKAPLRYSDGSLGDVIKGKYIVELSPGYSFEDHCRNIGRDMDEYEVKVLKHVFPDSIGYSCTGIDDEVLNDIRADTGVKEVFCQTVLGNMRSLGQKSSWAEAAGPFSSCGTHSRYCLVRPPSFSKLYSLFTTHFSYSTEYYQVWYFTPTMKALLPLVAIGATLSSALPSQKRSTPCPYHKGGTAREPLLKDEYTVELNPGYTLKEHYDFIGFDLSAKTEKFNVKNRLNMYGVKIDEDTMHNIIRYDPGVLRVSHNMVLSFEKPWYKKYASVNETDADDWLQKRWSRVGGIFHYSTGHINEWKNAYNYYNEWDHTHEDAEHGTAVGGVVSRNAPFATIVGAKFSEQAPDEYKGAVINMSFTVEDYPPPQPAIQDAIAAGIPVVTPAGNGDRNGNGPPQGTRPCGYEGINDDASKAVERLKQNWHEGVLDSANPNIFVNSGLWHPDKNPHCPYNGIEVCDDEAHPEEIDTGFGEDTPDEPSKFMDEPHPAPPEPAPCPAGCTCGSSGVPLCP</sequence>
<dbReference type="SUPFAM" id="SSF52743">
    <property type="entry name" value="Subtilisin-like"/>
    <property type="match status" value="1"/>
</dbReference>